<evidence type="ECO:0000256" key="1">
    <source>
        <dbReference type="ARBA" id="ARBA00004123"/>
    </source>
</evidence>
<dbReference type="GO" id="GO:0003729">
    <property type="term" value="F:mRNA binding"/>
    <property type="evidence" value="ECO:0007669"/>
    <property type="project" value="TreeGrafter"/>
</dbReference>
<keyword evidence="8 9" id="KW-0687">Ribonucleoprotein</keyword>
<evidence type="ECO:0000313" key="11">
    <source>
        <dbReference type="EMBL" id="KAJ8903193.1"/>
    </source>
</evidence>
<keyword evidence="3 9" id="KW-0507">mRNA processing</keyword>
<dbReference type="EMBL" id="JAMWBK010000007">
    <property type="protein sequence ID" value="KAJ8903193.1"/>
    <property type="molecule type" value="Genomic_DNA"/>
</dbReference>
<evidence type="ECO:0000256" key="8">
    <source>
        <dbReference type="ARBA" id="ARBA00023274"/>
    </source>
</evidence>
<dbReference type="InterPro" id="IPR047575">
    <property type="entry name" value="Sm"/>
</dbReference>
<evidence type="ECO:0000256" key="2">
    <source>
        <dbReference type="ARBA" id="ARBA00006850"/>
    </source>
</evidence>
<protein>
    <recommendedName>
        <fullName evidence="9">U6 snRNA-associated Sm-like protein LSm8</fullName>
    </recommendedName>
</protein>
<evidence type="ECO:0000256" key="9">
    <source>
        <dbReference type="RuleBase" id="RU365048"/>
    </source>
</evidence>
<comment type="function">
    <text evidence="9">Plays role in pre-mRNA splicing as component of the U4/U6-U5 tri-snRNP complex that is involved in spliceosome assembly, and as component of the precatalytic spliceosome (spliceosome B complex). The heptameric LSM2-8 complex binds specifically to the 3'-terminal U-tract of U6 snRNA.</text>
</comment>
<dbReference type="CDD" id="cd01727">
    <property type="entry name" value="LSm8"/>
    <property type="match status" value="1"/>
</dbReference>
<dbReference type="PANTHER" id="PTHR15588:SF9">
    <property type="entry name" value="U6 SNRNA-ASSOCIATED SM-LIKE PROTEIN LSM8"/>
    <property type="match status" value="1"/>
</dbReference>
<comment type="similarity">
    <text evidence="2 9">Belongs to the snRNP Sm proteins family.</text>
</comment>
<dbReference type="InterPro" id="IPR044642">
    <property type="entry name" value="PTHR15588"/>
</dbReference>
<accession>A0AAV8UNM8</accession>
<comment type="subcellular location">
    <subcellularLocation>
        <location evidence="1 9">Nucleus</location>
    </subcellularLocation>
</comment>
<dbReference type="PROSITE" id="PS52002">
    <property type="entry name" value="SM"/>
    <property type="match status" value="1"/>
</dbReference>
<dbReference type="GO" id="GO:0000398">
    <property type="term" value="P:mRNA splicing, via spliceosome"/>
    <property type="evidence" value="ECO:0007669"/>
    <property type="project" value="UniProtKB-UniRule"/>
</dbReference>
<dbReference type="InterPro" id="IPR034103">
    <property type="entry name" value="Lsm8"/>
</dbReference>
<reference evidence="11 12" key="1">
    <citation type="journal article" date="2023" name="Nat. Commun.">
        <title>Origin of minicircular mitochondrial genomes in red algae.</title>
        <authorList>
            <person name="Lee Y."/>
            <person name="Cho C.H."/>
            <person name="Lee Y.M."/>
            <person name="Park S.I."/>
            <person name="Yang J.H."/>
            <person name="West J.A."/>
            <person name="Bhattacharya D."/>
            <person name="Yoon H.S."/>
        </authorList>
    </citation>
    <scope>NUCLEOTIDE SEQUENCE [LARGE SCALE GENOMIC DNA]</scope>
    <source>
        <strain evidence="11 12">CCMP1338</strain>
        <tissue evidence="11">Whole cell</tissue>
    </source>
</reference>
<dbReference type="PANTHER" id="PTHR15588">
    <property type="entry name" value="LSM1"/>
    <property type="match status" value="1"/>
</dbReference>
<dbReference type="Gene3D" id="2.30.30.100">
    <property type="match status" value="1"/>
</dbReference>
<evidence type="ECO:0000256" key="4">
    <source>
        <dbReference type="ARBA" id="ARBA00022728"/>
    </source>
</evidence>
<comment type="caution">
    <text evidence="11">The sequence shown here is derived from an EMBL/GenBank/DDBJ whole genome shotgun (WGS) entry which is preliminary data.</text>
</comment>
<gene>
    <name evidence="9" type="primary">LSM8</name>
    <name evidence="11" type="ORF">NDN08_004303</name>
</gene>
<keyword evidence="12" id="KW-1185">Reference proteome</keyword>
<dbReference type="InterPro" id="IPR010920">
    <property type="entry name" value="LSM_dom_sf"/>
</dbReference>
<evidence type="ECO:0000256" key="6">
    <source>
        <dbReference type="ARBA" id="ARBA00023187"/>
    </source>
</evidence>
<keyword evidence="7 9" id="KW-0539">Nucleus</keyword>
<keyword evidence="4 9" id="KW-0747">Spliceosome</keyword>
<dbReference type="FunFam" id="2.30.30.100:FF:000027">
    <property type="entry name" value="U6 snRNA-associated Sm-like protein LSm8"/>
    <property type="match status" value="1"/>
</dbReference>
<proteinExistence type="inferred from homology"/>
<organism evidence="11 12">
    <name type="scientific">Rhodosorus marinus</name>
    <dbReference type="NCBI Taxonomy" id="101924"/>
    <lineage>
        <taxon>Eukaryota</taxon>
        <taxon>Rhodophyta</taxon>
        <taxon>Stylonematophyceae</taxon>
        <taxon>Stylonematales</taxon>
        <taxon>Stylonemataceae</taxon>
        <taxon>Rhodosorus</taxon>
    </lineage>
</organism>
<dbReference type="AlphaFoldDB" id="A0AAV8UNM8"/>
<keyword evidence="6 9" id="KW-0508">mRNA splicing</keyword>
<dbReference type="GO" id="GO:0046540">
    <property type="term" value="C:U4/U6 x U5 tri-snRNP complex"/>
    <property type="evidence" value="ECO:0007669"/>
    <property type="project" value="UniProtKB-UniRule"/>
</dbReference>
<evidence type="ECO:0000259" key="10">
    <source>
        <dbReference type="PROSITE" id="PS52002"/>
    </source>
</evidence>
<comment type="subunit">
    <text evidence="9">LSm subunits form a heteromer with a doughnut shape.</text>
</comment>
<dbReference type="SMART" id="SM00651">
    <property type="entry name" value="Sm"/>
    <property type="match status" value="1"/>
</dbReference>
<feature type="domain" description="Sm" evidence="10">
    <location>
        <begin position="1"/>
        <end position="77"/>
    </location>
</feature>
<dbReference type="SUPFAM" id="SSF50182">
    <property type="entry name" value="Sm-like ribonucleoproteins"/>
    <property type="match status" value="1"/>
</dbReference>
<name>A0AAV8UNM8_9RHOD</name>
<sequence length="117" mass="13164">MSRHLCEPFIDKIVTVVMHDGRNVQGTLRGVDQAHNLILENTIERFFSDDAGVEEVPRGLFVIRGPNVAIVGLVDQEKDKDVDWENVKVNGKCMATAARLSFLEAEAHLVMFDWKEA</sequence>
<dbReference type="InterPro" id="IPR001163">
    <property type="entry name" value="Sm_dom_euk/arc"/>
</dbReference>
<keyword evidence="5 9" id="KW-0694">RNA-binding</keyword>
<evidence type="ECO:0000256" key="7">
    <source>
        <dbReference type="ARBA" id="ARBA00023242"/>
    </source>
</evidence>
<dbReference type="Proteomes" id="UP001157974">
    <property type="component" value="Unassembled WGS sequence"/>
</dbReference>
<evidence type="ECO:0000256" key="5">
    <source>
        <dbReference type="ARBA" id="ARBA00022884"/>
    </source>
</evidence>
<evidence type="ECO:0000313" key="12">
    <source>
        <dbReference type="Proteomes" id="UP001157974"/>
    </source>
</evidence>
<dbReference type="Pfam" id="PF01423">
    <property type="entry name" value="LSM"/>
    <property type="match status" value="1"/>
</dbReference>
<evidence type="ECO:0000256" key="3">
    <source>
        <dbReference type="ARBA" id="ARBA00022664"/>
    </source>
</evidence>
<dbReference type="GO" id="GO:0071011">
    <property type="term" value="C:precatalytic spliceosome"/>
    <property type="evidence" value="ECO:0007669"/>
    <property type="project" value="TreeGrafter"/>
</dbReference>
<dbReference type="GO" id="GO:0005688">
    <property type="term" value="C:U6 snRNP"/>
    <property type="evidence" value="ECO:0007669"/>
    <property type="project" value="UniProtKB-UniRule"/>
</dbReference>